<accession>A0ABS9QH40</accession>
<organism evidence="2 3">
    <name type="scientific">Mesorhizobium retamae</name>
    <dbReference type="NCBI Taxonomy" id="2912854"/>
    <lineage>
        <taxon>Bacteria</taxon>
        <taxon>Pseudomonadati</taxon>
        <taxon>Pseudomonadota</taxon>
        <taxon>Alphaproteobacteria</taxon>
        <taxon>Hyphomicrobiales</taxon>
        <taxon>Phyllobacteriaceae</taxon>
        <taxon>Mesorhizobium</taxon>
    </lineage>
</organism>
<keyword evidence="1" id="KW-1133">Transmembrane helix</keyword>
<keyword evidence="1" id="KW-0472">Membrane</keyword>
<proteinExistence type="predicted"/>
<evidence type="ECO:0000313" key="2">
    <source>
        <dbReference type="EMBL" id="MCG7506731.1"/>
    </source>
</evidence>
<sequence length="53" mass="6229">MYSYYIPDDDDRMPHAVARHMQSPSDEPLMFVRLFLVVAIFFTAIACFHQFMG</sequence>
<comment type="caution">
    <text evidence="2">The sequence shown here is derived from an EMBL/GenBank/DDBJ whole genome shotgun (WGS) entry which is preliminary data.</text>
</comment>
<evidence type="ECO:0000256" key="1">
    <source>
        <dbReference type="SAM" id="Phobius"/>
    </source>
</evidence>
<dbReference type="RefSeq" id="WP_239367183.1">
    <property type="nucleotide sequence ID" value="NZ_JAKREW010000017.1"/>
</dbReference>
<dbReference type="Proteomes" id="UP001201701">
    <property type="component" value="Unassembled WGS sequence"/>
</dbReference>
<keyword evidence="3" id="KW-1185">Reference proteome</keyword>
<keyword evidence="1" id="KW-0812">Transmembrane</keyword>
<evidence type="ECO:0000313" key="3">
    <source>
        <dbReference type="Proteomes" id="UP001201701"/>
    </source>
</evidence>
<feature type="transmembrane region" description="Helical" evidence="1">
    <location>
        <begin position="30"/>
        <end position="48"/>
    </location>
</feature>
<reference evidence="2 3" key="1">
    <citation type="submission" date="2022-02" db="EMBL/GenBank/DDBJ databases">
        <title>Draft genome sequence of Mezorhizobium retamae strain IRAMC:0171 isolated from Retama raetam nodules.</title>
        <authorList>
            <person name="Bengaied R."/>
            <person name="Sbissi I."/>
            <person name="Huber K."/>
            <person name="Ghodbane F."/>
            <person name="Nouioui I."/>
            <person name="Tarhouni M."/>
            <person name="Gtari M."/>
        </authorList>
    </citation>
    <scope>NUCLEOTIDE SEQUENCE [LARGE SCALE GENOMIC DNA]</scope>
    <source>
        <strain evidence="2 3">IRAMC:0171</strain>
    </source>
</reference>
<dbReference type="EMBL" id="JAKREW010000017">
    <property type="protein sequence ID" value="MCG7506731.1"/>
    <property type="molecule type" value="Genomic_DNA"/>
</dbReference>
<name>A0ABS9QH40_9HYPH</name>
<protein>
    <submittedName>
        <fullName evidence="2">Uncharacterized protein</fullName>
    </submittedName>
</protein>
<gene>
    <name evidence="2" type="ORF">L4923_17025</name>
</gene>